<dbReference type="InterPro" id="IPR000306">
    <property type="entry name" value="Znf_FYVE"/>
</dbReference>
<dbReference type="OrthoDB" id="660555at2759"/>
<feature type="region of interest" description="Disordered" evidence="5">
    <location>
        <begin position="36"/>
        <end position="63"/>
    </location>
</feature>
<keyword evidence="8" id="KW-1185">Reference proteome</keyword>
<reference evidence="7 8" key="1">
    <citation type="journal article" date="2014" name="Mol. Plant">
        <title>Chromosome Scale Genome Assembly and Transcriptome Profiling of Nannochloropsis gaditana in Nitrogen Depletion.</title>
        <authorList>
            <person name="Corteggiani Carpinelli E."/>
            <person name="Telatin A."/>
            <person name="Vitulo N."/>
            <person name="Forcato C."/>
            <person name="D'Angelo M."/>
            <person name="Schiavon R."/>
            <person name="Vezzi A."/>
            <person name="Giacometti G.M."/>
            <person name="Morosinotto T."/>
            <person name="Valle G."/>
        </authorList>
    </citation>
    <scope>NUCLEOTIDE SEQUENCE [LARGE SCALE GENOMIC DNA]</scope>
    <source>
        <strain evidence="7 8">B-31</strain>
    </source>
</reference>
<dbReference type="PANTHER" id="PTHR39490">
    <property type="entry name" value="ARRESTIN DOMAIN-CONTAINING PROTEIN D"/>
    <property type="match status" value="1"/>
</dbReference>
<dbReference type="Pfam" id="PF01363">
    <property type="entry name" value="FYVE"/>
    <property type="match status" value="1"/>
</dbReference>
<protein>
    <submittedName>
        <fullName evidence="7">And ph domain-containing protein 6</fullName>
    </submittedName>
</protein>
<sequence length="239" mass="26239">MTQISFDFAFGTIFSGISTVHFTIIVAHAMSASSVSADAGPTSGSQGNRGSQTSPTRPSRLSQRRWARNNKSYWSADEEVTACMLYNRSLMVTFRKHHCRACGKVICQHCSSYVGSEHNTRRRITEKFSIALKLLRAAAPPPASIRVCPPCADSISRLAVIQATPLEEKKLEDAVKDTPVCVYALYPRTEELYIGSLSVVCIQARDRAGRNGQGLTNPYVAGTLTGYTLSRGQEWPKTM</sequence>
<keyword evidence="1" id="KW-0479">Metal-binding</keyword>
<evidence type="ECO:0000256" key="4">
    <source>
        <dbReference type="PROSITE-ProRule" id="PRU00091"/>
    </source>
</evidence>
<dbReference type="InterPro" id="IPR017455">
    <property type="entry name" value="Znf_FYVE-rel"/>
</dbReference>
<organism evidence="7 8">
    <name type="scientific">Nannochloropsis gaditana</name>
    <dbReference type="NCBI Taxonomy" id="72520"/>
    <lineage>
        <taxon>Eukaryota</taxon>
        <taxon>Sar</taxon>
        <taxon>Stramenopiles</taxon>
        <taxon>Ochrophyta</taxon>
        <taxon>Eustigmatophyceae</taxon>
        <taxon>Eustigmatales</taxon>
        <taxon>Monodopsidaceae</taxon>
        <taxon>Nannochloropsis</taxon>
    </lineage>
</organism>
<keyword evidence="3" id="KW-0862">Zinc</keyword>
<evidence type="ECO:0000313" key="7">
    <source>
        <dbReference type="EMBL" id="EWM28032.1"/>
    </source>
</evidence>
<keyword evidence="2 4" id="KW-0863">Zinc-finger</keyword>
<comment type="caution">
    <text evidence="7">The sequence shown here is derived from an EMBL/GenBank/DDBJ whole genome shotgun (WGS) entry which is preliminary data.</text>
</comment>
<evidence type="ECO:0000256" key="1">
    <source>
        <dbReference type="ARBA" id="ARBA00022723"/>
    </source>
</evidence>
<dbReference type="InterPro" id="IPR013083">
    <property type="entry name" value="Znf_RING/FYVE/PHD"/>
</dbReference>
<evidence type="ECO:0000256" key="3">
    <source>
        <dbReference type="ARBA" id="ARBA00022833"/>
    </source>
</evidence>
<dbReference type="InterPro" id="IPR011011">
    <property type="entry name" value="Znf_FYVE_PHD"/>
</dbReference>
<evidence type="ECO:0000313" key="8">
    <source>
        <dbReference type="Proteomes" id="UP000019335"/>
    </source>
</evidence>
<dbReference type="GO" id="GO:0008270">
    <property type="term" value="F:zinc ion binding"/>
    <property type="evidence" value="ECO:0007669"/>
    <property type="project" value="UniProtKB-KW"/>
</dbReference>
<name>W7TPQ4_9STRA</name>
<dbReference type="Gene3D" id="3.30.40.10">
    <property type="entry name" value="Zinc/RING finger domain, C3HC4 (zinc finger)"/>
    <property type="match status" value="1"/>
</dbReference>
<evidence type="ECO:0000256" key="2">
    <source>
        <dbReference type="ARBA" id="ARBA00022771"/>
    </source>
</evidence>
<dbReference type="InterPro" id="IPR052113">
    <property type="entry name" value="FYVE-type_Zinc_Finger"/>
</dbReference>
<dbReference type="EMBL" id="AZIL01000356">
    <property type="protein sequence ID" value="EWM28032.1"/>
    <property type="molecule type" value="Genomic_DNA"/>
</dbReference>
<dbReference type="Proteomes" id="UP000019335">
    <property type="component" value="Chromosome 5"/>
</dbReference>
<evidence type="ECO:0000256" key="5">
    <source>
        <dbReference type="SAM" id="MobiDB-lite"/>
    </source>
</evidence>
<dbReference type="SUPFAM" id="SSF57903">
    <property type="entry name" value="FYVE/PHD zinc finger"/>
    <property type="match status" value="1"/>
</dbReference>
<proteinExistence type="predicted"/>
<feature type="compositionally biased region" description="Polar residues" evidence="5">
    <location>
        <begin position="42"/>
        <end position="61"/>
    </location>
</feature>
<feature type="domain" description="FYVE-type" evidence="6">
    <location>
        <begin position="77"/>
        <end position="156"/>
    </location>
</feature>
<dbReference type="SMART" id="SM00064">
    <property type="entry name" value="FYVE"/>
    <property type="match status" value="1"/>
</dbReference>
<dbReference type="PANTHER" id="PTHR39490:SF8">
    <property type="entry name" value="ZINC FINGER FYVE DOMAIN-CONTAINING PROTEIN 21"/>
    <property type="match status" value="1"/>
</dbReference>
<accession>W7TPQ4</accession>
<dbReference type="AlphaFoldDB" id="W7TPQ4"/>
<evidence type="ECO:0000259" key="6">
    <source>
        <dbReference type="PROSITE" id="PS50178"/>
    </source>
</evidence>
<gene>
    <name evidence="7" type="ORF">Naga_100008g51</name>
</gene>
<dbReference type="PROSITE" id="PS50178">
    <property type="entry name" value="ZF_FYVE"/>
    <property type="match status" value="1"/>
</dbReference>